<evidence type="ECO:0000313" key="3">
    <source>
        <dbReference type="Proteomes" id="UP000030672"/>
    </source>
</evidence>
<reference evidence="2 3" key="1">
    <citation type="journal article" date="2014" name="BMC Genomics">
        <title>Genome sequencing of four Aureobasidium pullulans varieties: biotechnological potential, stress tolerance, and description of new species.</title>
        <authorList>
            <person name="Gostin Ar C."/>
            <person name="Ohm R.A."/>
            <person name="Kogej T."/>
            <person name="Sonjak S."/>
            <person name="Turk M."/>
            <person name="Zajc J."/>
            <person name="Zalar P."/>
            <person name="Grube M."/>
            <person name="Sun H."/>
            <person name="Han J."/>
            <person name="Sharma A."/>
            <person name="Chiniquy J."/>
            <person name="Ngan C.Y."/>
            <person name="Lipzen A."/>
            <person name="Barry K."/>
            <person name="Grigoriev I.V."/>
            <person name="Gunde-Cimerman N."/>
        </authorList>
    </citation>
    <scope>NUCLEOTIDE SEQUENCE [LARGE SCALE GENOMIC DNA]</scope>
    <source>
        <strain evidence="2 3">CBS 110374</strain>
    </source>
</reference>
<feature type="compositionally biased region" description="Basic residues" evidence="1">
    <location>
        <begin position="13"/>
        <end position="22"/>
    </location>
</feature>
<dbReference type="HOGENOM" id="CLU_758580_0_0_1"/>
<proteinExistence type="predicted"/>
<feature type="compositionally biased region" description="Polar residues" evidence="1">
    <location>
        <begin position="152"/>
        <end position="169"/>
    </location>
</feature>
<feature type="region of interest" description="Disordered" evidence="1">
    <location>
        <begin position="135"/>
        <end position="175"/>
    </location>
</feature>
<feature type="compositionally biased region" description="Polar residues" evidence="1">
    <location>
        <begin position="305"/>
        <end position="328"/>
    </location>
</feature>
<feature type="compositionally biased region" description="Polar residues" evidence="1">
    <location>
        <begin position="81"/>
        <end position="90"/>
    </location>
</feature>
<sequence>MSADLHQVYTRREHLRRHQRKHKRGAYACNAPGCTCTFHSPALLERHRRHDWCFPFELPEIYLFRCPSHPELAHRSGANGGRSTSATPVSPSDDGAVSSSPASAHADFASSAEDTFNITSFAPRTQYLQVPTLNGFYDRHNRGPSHRPIARSGNSSPAVMQRTQNNSPPSILPGHPKSIPGYFTYDTSDAYGLGTDSTTGLDLPVQDDHTAQGHQPMLRHSISLADNHPTLSLPQSYFYPLIPGQHAEPRYSGSIAPEIDSLSASTYVHTSLPVDTEHYHATLRSSGLPDQSSQSYGAMFEDARQSTTVSLDQDQEQMSSAAHPSSSEGAHLQPTYCMTRTNASRSHSTGNLDVQHLARWFDEHR</sequence>
<dbReference type="AlphaFoldDB" id="A0A074W658"/>
<dbReference type="Proteomes" id="UP000030672">
    <property type="component" value="Unassembled WGS sequence"/>
</dbReference>
<feature type="region of interest" description="Disordered" evidence="1">
    <location>
        <begin position="303"/>
        <end position="332"/>
    </location>
</feature>
<dbReference type="RefSeq" id="XP_040882415.1">
    <property type="nucleotide sequence ID" value="XM_041027731.1"/>
</dbReference>
<keyword evidence="3" id="KW-1185">Reference proteome</keyword>
<evidence type="ECO:0000313" key="2">
    <source>
        <dbReference type="EMBL" id="KEQ65392.1"/>
    </source>
</evidence>
<evidence type="ECO:0000256" key="1">
    <source>
        <dbReference type="SAM" id="MobiDB-lite"/>
    </source>
</evidence>
<dbReference type="EMBL" id="KL584827">
    <property type="protein sequence ID" value="KEQ65392.1"/>
    <property type="molecule type" value="Genomic_DNA"/>
</dbReference>
<organism evidence="2 3">
    <name type="scientific">Aureobasidium melanogenum (strain CBS 110374)</name>
    <name type="common">Aureobasidium pullulans var. melanogenum</name>
    <dbReference type="NCBI Taxonomy" id="1043003"/>
    <lineage>
        <taxon>Eukaryota</taxon>
        <taxon>Fungi</taxon>
        <taxon>Dikarya</taxon>
        <taxon>Ascomycota</taxon>
        <taxon>Pezizomycotina</taxon>
        <taxon>Dothideomycetes</taxon>
        <taxon>Dothideomycetidae</taxon>
        <taxon>Dothideales</taxon>
        <taxon>Saccotheciaceae</taxon>
        <taxon>Aureobasidium</taxon>
    </lineage>
</organism>
<accession>A0A074W658</accession>
<gene>
    <name evidence="2" type="ORF">M437DRAFT_82359</name>
</gene>
<dbReference type="GeneID" id="63921104"/>
<feature type="region of interest" description="Disordered" evidence="1">
    <location>
        <begin position="75"/>
        <end position="105"/>
    </location>
</feature>
<protein>
    <submittedName>
        <fullName evidence="2">Uncharacterized protein</fullName>
    </submittedName>
</protein>
<feature type="region of interest" description="Disordered" evidence="1">
    <location>
        <begin position="1"/>
        <end position="22"/>
    </location>
</feature>
<name>A0A074W658_AURM1</name>